<reference evidence="1 2" key="1">
    <citation type="journal article" date="2020" name="Phytopathology">
        <title>Genome Sequence Resources of Colletotrichum truncatum, C. plurivorum, C. musicola, and C. sojae: Four Species Pathogenic to Soybean (Glycine max).</title>
        <authorList>
            <person name="Rogerio F."/>
            <person name="Boufleur T.R."/>
            <person name="Ciampi-Guillardi M."/>
            <person name="Sukno S.A."/>
            <person name="Thon M.R."/>
            <person name="Massola Junior N.S."/>
            <person name="Baroncelli R."/>
        </authorList>
    </citation>
    <scope>NUCLEOTIDE SEQUENCE [LARGE SCALE GENOMIC DNA]</scope>
    <source>
        <strain evidence="1 2">CMES1059</strain>
    </source>
</reference>
<gene>
    <name evidence="1" type="ORF">CTRU02_205948</name>
</gene>
<evidence type="ECO:0000313" key="2">
    <source>
        <dbReference type="Proteomes" id="UP000805649"/>
    </source>
</evidence>
<proteinExistence type="predicted"/>
<name>A0ACC3Z5G4_COLTU</name>
<protein>
    <submittedName>
        <fullName evidence="1">Uncharacterized protein</fullName>
    </submittedName>
</protein>
<dbReference type="Proteomes" id="UP000805649">
    <property type="component" value="Unassembled WGS sequence"/>
</dbReference>
<sequence>MNRAAQRALPYTPRTQSIDGEEDSDVSDNGSFFRDSEDWSDEEPGQETRTHQRPRPHFVDRGFGQSQSQNPVSRNTHPRPHVELDDNRTGRYSRNSGGQAVPFRPRGYSYSHPDRYNPSYRPVSLNPQPQSNQSNPFIPQHPSQHLHSPFAPYPTDINAYPQGGNFMSPTPPAYPPPSNPYPPPNVWNGNPHSHYAKNVPPPPGPPSGYFQPNPFGNSTPVPHPTVYPNEEEEYYEDYVPLQPRSMPSYDPTHNSRPKPQPLQPRIRPSRREQDLQKRLEALEREQERTRQITLREQAQEAAEREAAATKEIDLLRRELERMKFGFDELRQSFLLRDTEIQSEPGWGVGRSEYENRPYTTPARSVQDGPTPWSGREEGYQDSYQQELDKFRNGRRQSELRSSYQGSTPSRQGDTYREKMESDRRSTMSGRTDSENLRRAFNAGLEVALRSLDEAESVVYGPASRLSVPRSATDGYADRDPLSRYPNARPTDAYGREMFEPSSAPNLSQGRPDYNGFDSRAPPGPGRASFRPQTTDADWVGRPPRRRPRAEGNDERESNTASQRNGQPRSSVHIAGNTGVSPTRTDTRGADYMSGGNGGTFQDMGVNARPSRRVSINHAGINRQPGSGHQDDYFDEERNPPNVRSQRSQSHRNRGPGREAPPPPVAPEPPHR</sequence>
<keyword evidence="2" id="KW-1185">Reference proteome</keyword>
<organism evidence="1 2">
    <name type="scientific">Colletotrichum truncatum</name>
    <name type="common">Anthracnose fungus</name>
    <name type="synonym">Colletotrichum capsici</name>
    <dbReference type="NCBI Taxonomy" id="5467"/>
    <lineage>
        <taxon>Eukaryota</taxon>
        <taxon>Fungi</taxon>
        <taxon>Dikarya</taxon>
        <taxon>Ascomycota</taxon>
        <taxon>Pezizomycotina</taxon>
        <taxon>Sordariomycetes</taxon>
        <taxon>Hypocreomycetidae</taxon>
        <taxon>Glomerellales</taxon>
        <taxon>Glomerellaceae</taxon>
        <taxon>Colletotrichum</taxon>
        <taxon>Colletotrichum truncatum species complex</taxon>
    </lineage>
</organism>
<evidence type="ECO:0000313" key="1">
    <source>
        <dbReference type="EMBL" id="KAL0939338.1"/>
    </source>
</evidence>
<accession>A0ACC3Z5G4</accession>
<dbReference type="EMBL" id="VUJX02000003">
    <property type="protein sequence ID" value="KAL0939338.1"/>
    <property type="molecule type" value="Genomic_DNA"/>
</dbReference>
<comment type="caution">
    <text evidence="1">The sequence shown here is derived from an EMBL/GenBank/DDBJ whole genome shotgun (WGS) entry which is preliminary data.</text>
</comment>